<name>A0A166VM72_9HYPO</name>
<dbReference type="SUPFAM" id="SSF57756">
    <property type="entry name" value="Retrovirus zinc finger-like domains"/>
    <property type="match status" value="5"/>
</dbReference>
<dbReference type="AlphaFoldDB" id="A0A166VM72"/>
<feature type="domain" description="CCHC-type" evidence="3">
    <location>
        <begin position="110"/>
        <end position="125"/>
    </location>
</feature>
<dbReference type="Pfam" id="PF00098">
    <property type="entry name" value="zf-CCHC"/>
    <property type="match status" value="9"/>
</dbReference>
<accession>A0A166VM72</accession>
<organism evidence="4 5">
    <name type="scientific">Moelleriella libera RCEF 2490</name>
    <dbReference type="NCBI Taxonomy" id="1081109"/>
    <lineage>
        <taxon>Eukaryota</taxon>
        <taxon>Fungi</taxon>
        <taxon>Dikarya</taxon>
        <taxon>Ascomycota</taxon>
        <taxon>Pezizomycotina</taxon>
        <taxon>Sordariomycetes</taxon>
        <taxon>Hypocreomycetidae</taxon>
        <taxon>Hypocreales</taxon>
        <taxon>Clavicipitaceae</taxon>
        <taxon>Moelleriella</taxon>
    </lineage>
</organism>
<keyword evidence="1" id="KW-0862">Zinc</keyword>
<dbReference type="GO" id="GO:0003676">
    <property type="term" value="F:nucleic acid binding"/>
    <property type="evidence" value="ECO:0007669"/>
    <property type="project" value="InterPro"/>
</dbReference>
<reference evidence="4 5" key="1">
    <citation type="journal article" date="2016" name="Genome Biol. Evol.">
        <title>Divergent and convergent evolution of fungal pathogenicity.</title>
        <authorList>
            <person name="Shang Y."/>
            <person name="Xiao G."/>
            <person name="Zheng P."/>
            <person name="Cen K."/>
            <person name="Zhan S."/>
            <person name="Wang C."/>
        </authorList>
    </citation>
    <scope>NUCLEOTIDE SEQUENCE [LARGE SCALE GENOMIC DNA]</scope>
    <source>
        <strain evidence="4 5">RCEF 2490</strain>
    </source>
</reference>
<feature type="domain" description="CCHC-type" evidence="3">
    <location>
        <begin position="37"/>
        <end position="53"/>
    </location>
</feature>
<dbReference type="InterPro" id="IPR051714">
    <property type="entry name" value="Znf_CCHC_NABP"/>
</dbReference>
<dbReference type="SMART" id="SM00343">
    <property type="entry name" value="ZnF_C2HC"/>
    <property type="match status" value="11"/>
</dbReference>
<dbReference type="PROSITE" id="PS50158">
    <property type="entry name" value="ZF_CCHC"/>
    <property type="match status" value="10"/>
</dbReference>
<feature type="domain" description="CCHC-type" evidence="3">
    <location>
        <begin position="67"/>
        <end position="82"/>
    </location>
</feature>
<feature type="domain" description="CCHC-type" evidence="3">
    <location>
        <begin position="378"/>
        <end position="393"/>
    </location>
</feature>
<feature type="domain" description="CCHC-type" evidence="3">
    <location>
        <begin position="309"/>
        <end position="324"/>
    </location>
</feature>
<feature type="domain" description="CCHC-type" evidence="3">
    <location>
        <begin position="259"/>
        <end position="274"/>
    </location>
</feature>
<keyword evidence="1" id="KW-0863">Zinc-finger</keyword>
<comment type="caution">
    <text evidence="4">The sequence shown here is derived from an EMBL/GenBank/DDBJ whole genome shotgun (WGS) entry which is preliminary data.</text>
</comment>
<dbReference type="InterPro" id="IPR036875">
    <property type="entry name" value="Znf_CCHC_sf"/>
</dbReference>
<dbReference type="STRING" id="1081109.A0A166VM72"/>
<dbReference type="OrthoDB" id="8026949at2759"/>
<dbReference type="PANTHER" id="PTHR23002">
    <property type="entry name" value="ZINC FINGER CCHC DOMAIN CONTAINING PROTEIN"/>
    <property type="match status" value="1"/>
</dbReference>
<dbReference type="EMBL" id="AZGY01000001">
    <property type="protein sequence ID" value="OAA33813.1"/>
    <property type="molecule type" value="Genomic_DNA"/>
</dbReference>
<feature type="domain" description="CCHC-type" evidence="3">
    <location>
        <begin position="286"/>
        <end position="301"/>
    </location>
</feature>
<feature type="region of interest" description="Disordered" evidence="2">
    <location>
        <begin position="424"/>
        <end position="449"/>
    </location>
</feature>
<dbReference type="InterPro" id="IPR001878">
    <property type="entry name" value="Znf_CCHC"/>
</dbReference>
<dbReference type="GO" id="GO:0008270">
    <property type="term" value="F:zinc ion binding"/>
    <property type="evidence" value="ECO:0007669"/>
    <property type="project" value="UniProtKB-KW"/>
</dbReference>
<evidence type="ECO:0000256" key="2">
    <source>
        <dbReference type="SAM" id="MobiDB-lite"/>
    </source>
</evidence>
<keyword evidence="5" id="KW-1185">Reference proteome</keyword>
<sequence length="449" mass="50712">MGDWGASTDRWGSGKAAFNDRWGATAQKDDWRHSVVKCNACSEEGHEESNCPNQHIEADGYDANDDKCFNCGEPGHRVADCPTPRDTSCRYCKKEGHMLRDCPDKPALICENCGQEGHMRKNCENARVVNRDHIADKTPDDALAKIRIGVNERDMEDIKEGVQEYVKSVHGDVTYRQLQTMFIDEKINLWLIATERELMKVFTNMDIQGNMGKKYSISYRFSDKADRPREREGWPQNLEEILDRLDDAGEIVDVGLPLCRNCNELGHVMKNCPEERREHKLPTITCSNCSQDGHRLRDCPEPRVDKFACRNCGKSGHRANDCPEPPNLDNMECRRCGEMGHMGKDCPQRGGRACRNCGSEDHMARDCDQPRNMDNVTCRNCEQTGHFSRDCPEPKDWSKVQCSNCQQYGHTKIRCKEPIPEEGGDAGDGVWPSGNASGAADYTVADGNW</sequence>
<evidence type="ECO:0000313" key="5">
    <source>
        <dbReference type="Proteomes" id="UP000078544"/>
    </source>
</evidence>
<feature type="domain" description="CCHC-type" evidence="3">
    <location>
        <begin position="333"/>
        <end position="348"/>
    </location>
</feature>
<proteinExistence type="predicted"/>
<gene>
    <name evidence="4" type="ORF">AAL_01278</name>
</gene>
<dbReference type="Proteomes" id="UP000078544">
    <property type="component" value="Unassembled WGS sequence"/>
</dbReference>
<evidence type="ECO:0000313" key="4">
    <source>
        <dbReference type="EMBL" id="OAA33813.1"/>
    </source>
</evidence>
<feature type="domain" description="CCHC-type" evidence="3">
    <location>
        <begin position="354"/>
        <end position="369"/>
    </location>
</feature>
<keyword evidence="1" id="KW-0479">Metal-binding</keyword>
<feature type="domain" description="CCHC-type" evidence="3">
    <location>
        <begin position="89"/>
        <end position="104"/>
    </location>
</feature>
<evidence type="ECO:0000259" key="3">
    <source>
        <dbReference type="PROSITE" id="PS50158"/>
    </source>
</evidence>
<protein>
    <submittedName>
        <fullName evidence="4">Zinc finger, CCHC retroviral-type</fullName>
    </submittedName>
</protein>
<dbReference type="Gene3D" id="4.10.60.10">
    <property type="entry name" value="Zinc finger, CCHC-type"/>
    <property type="match status" value="6"/>
</dbReference>
<evidence type="ECO:0000256" key="1">
    <source>
        <dbReference type="PROSITE-ProRule" id="PRU00047"/>
    </source>
</evidence>